<dbReference type="Pfam" id="PF00240">
    <property type="entry name" value="ubiquitin"/>
    <property type="match status" value="1"/>
</dbReference>
<dbReference type="Pfam" id="PF16455">
    <property type="entry name" value="UBD"/>
    <property type="match status" value="1"/>
</dbReference>
<evidence type="ECO:0000313" key="3">
    <source>
        <dbReference type="Proteomes" id="UP000789706"/>
    </source>
</evidence>
<dbReference type="SUPFAM" id="SSF54236">
    <property type="entry name" value="Ubiquitin-like"/>
    <property type="match status" value="1"/>
</dbReference>
<proteinExistence type="predicted"/>
<dbReference type="InterPro" id="IPR032752">
    <property type="entry name" value="DC-UbP/UBTD2_N"/>
</dbReference>
<dbReference type="EMBL" id="CAJVPK010000552">
    <property type="protein sequence ID" value="CAG8525457.1"/>
    <property type="molecule type" value="Genomic_DNA"/>
</dbReference>
<evidence type="ECO:0000259" key="1">
    <source>
        <dbReference type="PROSITE" id="PS50053"/>
    </source>
</evidence>
<protein>
    <submittedName>
        <fullName evidence="2">11061_t:CDS:1</fullName>
    </submittedName>
</protein>
<dbReference type="Proteomes" id="UP000789706">
    <property type="component" value="Unassembled WGS sequence"/>
</dbReference>
<dbReference type="OrthoDB" id="1640476at2759"/>
<evidence type="ECO:0000313" key="2">
    <source>
        <dbReference type="EMBL" id="CAG8525457.1"/>
    </source>
</evidence>
<dbReference type="InterPro" id="IPR038169">
    <property type="entry name" value="DC-UbP/UBTD2_N_sf"/>
</dbReference>
<feature type="domain" description="Ubiquitin-like" evidence="1">
    <location>
        <begin position="59"/>
        <end position="115"/>
    </location>
</feature>
<name>A0A9N9AEB1_9GLOM</name>
<dbReference type="AlphaFoldDB" id="A0A9N9AEB1"/>
<accession>A0A9N9AEB1</accession>
<gene>
    <name evidence="2" type="ORF">DEBURN_LOCUS5877</name>
</gene>
<dbReference type="InterPro" id="IPR000626">
    <property type="entry name" value="Ubiquitin-like_dom"/>
</dbReference>
<organism evidence="2 3">
    <name type="scientific">Diversispora eburnea</name>
    <dbReference type="NCBI Taxonomy" id="1213867"/>
    <lineage>
        <taxon>Eukaryota</taxon>
        <taxon>Fungi</taxon>
        <taxon>Fungi incertae sedis</taxon>
        <taxon>Mucoromycota</taxon>
        <taxon>Glomeromycotina</taxon>
        <taxon>Glomeromycetes</taxon>
        <taxon>Diversisporales</taxon>
        <taxon>Diversisporaceae</taxon>
        <taxon>Diversispora</taxon>
    </lineage>
</organism>
<reference evidence="2" key="1">
    <citation type="submission" date="2021-06" db="EMBL/GenBank/DDBJ databases">
        <authorList>
            <person name="Kallberg Y."/>
            <person name="Tangrot J."/>
            <person name="Rosling A."/>
        </authorList>
    </citation>
    <scope>NUCLEOTIDE SEQUENCE</scope>
    <source>
        <strain evidence="2">AZ414A</strain>
    </source>
</reference>
<keyword evidence="3" id="KW-1185">Reference proteome</keyword>
<dbReference type="InterPro" id="IPR029071">
    <property type="entry name" value="Ubiquitin-like_domsf"/>
</dbReference>
<comment type="caution">
    <text evidence="2">The sequence shown here is derived from an EMBL/GenBank/DDBJ whole genome shotgun (WGS) entry which is preliminary data.</text>
</comment>
<dbReference type="PROSITE" id="PS50053">
    <property type="entry name" value="UBIQUITIN_2"/>
    <property type="match status" value="1"/>
</dbReference>
<dbReference type="Gene3D" id="1.20.225.20">
    <property type="entry name" value="Ub domain-containing protein, DC-UbP/UBTD2, N-terminal domain"/>
    <property type="match status" value="1"/>
</dbReference>
<sequence length="115" mass="12847">TIIEEESFEGIDNNIIRIPRGAQAILDSANITIPTGNLVDSCYDELAKDVNIKINTKLDTIATLKIKLCIDQGIDIKRSLVRLFFLGSLLDDKLKLEDLDYSDEQVLQALISEKP</sequence>
<feature type="non-terminal residue" evidence="2">
    <location>
        <position position="115"/>
    </location>
</feature>